<evidence type="ECO:0000256" key="1">
    <source>
        <dbReference type="SAM" id="MobiDB-lite"/>
    </source>
</evidence>
<accession>A0AAF1BKN4</accession>
<dbReference type="RefSeq" id="XP_062630892.1">
    <property type="nucleotide sequence ID" value="XM_062774908.1"/>
</dbReference>
<dbReference type="InterPro" id="IPR036915">
    <property type="entry name" value="Cyclin-like_sf"/>
</dbReference>
<dbReference type="Pfam" id="PF00134">
    <property type="entry name" value="Cyclin_N"/>
    <property type="match status" value="1"/>
</dbReference>
<dbReference type="Gene3D" id="1.10.472.10">
    <property type="entry name" value="Cyclin-like"/>
    <property type="match status" value="1"/>
</dbReference>
<dbReference type="InterPro" id="IPR043198">
    <property type="entry name" value="Cyclin/Ssn8"/>
</dbReference>
<dbReference type="SUPFAM" id="SSF47954">
    <property type="entry name" value="Cyclin-like"/>
    <property type="match status" value="1"/>
</dbReference>
<feature type="compositionally biased region" description="Low complexity" evidence="1">
    <location>
        <begin position="366"/>
        <end position="376"/>
    </location>
</feature>
<evidence type="ECO:0000259" key="2">
    <source>
        <dbReference type="Pfam" id="PF00134"/>
    </source>
</evidence>
<protein>
    <submittedName>
        <fullName evidence="3">Cyclin pch1</fullName>
    </submittedName>
</protein>
<evidence type="ECO:0000313" key="3">
    <source>
        <dbReference type="EMBL" id="WOO84866.1"/>
    </source>
</evidence>
<dbReference type="GO" id="GO:0006357">
    <property type="term" value="P:regulation of transcription by RNA polymerase II"/>
    <property type="evidence" value="ECO:0007669"/>
    <property type="project" value="InterPro"/>
</dbReference>
<dbReference type="PANTHER" id="PTHR10026">
    <property type="entry name" value="CYCLIN"/>
    <property type="match status" value="1"/>
</dbReference>
<dbReference type="EMBL" id="CP086719">
    <property type="protein sequence ID" value="WOO84866.1"/>
    <property type="molecule type" value="Genomic_DNA"/>
</dbReference>
<dbReference type="GO" id="GO:0016538">
    <property type="term" value="F:cyclin-dependent protein serine/threonine kinase regulator activity"/>
    <property type="evidence" value="ECO:0007669"/>
    <property type="project" value="InterPro"/>
</dbReference>
<reference evidence="3" key="1">
    <citation type="submission" date="2023-10" db="EMBL/GenBank/DDBJ databases">
        <authorList>
            <person name="Noh H."/>
        </authorList>
    </citation>
    <scope>NUCLEOTIDE SEQUENCE</scope>
    <source>
        <strain evidence="3">DUCC4014</strain>
    </source>
</reference>
<evidence type="ECO:0000313" key="4">
    <source>
        <dbReference type="Proteomes" id="UP000827549"/>
    </source>
</evidence>
<feature type="domain" description="Cyclin N-terminal" evidence="2">
    <location>
        <begin position="95"/>
        <end position="195"/>
    </location>
</feature>
<dbReference type="InterPro" id="IPR006671">
    <property type="entry name" value="Cyclin_N"/>
</dbReference>
<feature type="region of interest" description="Disordered" evidence="1">
    <location>
        <begin position="350"/>
        <end position="376"/>
    </location>
</feature>
<dbReference type="AlphaFoldDB" id="A0AAF1BKN4"/>
<dbReference type="Proteomes" id="UP000827549">
    <property type="component" value="Chromosome 6"/>
</dbReference>
<name>A0AAF1BKN4_9TREE</name>
<proteinExistence type="predicted"/>
<dbReference type="GeneID" id="87811546"/>
<organism evidence="3 4">
    <name type="scientific">Vanrija pseudolonga</name>
    <dbReference type="NCBI Taxonomy" id="143232"/>
    <lineage>
        <taxon>Eukaryota</taxon>
        <taxon>Fungi</taxon>
        <taxon>Dikarya</taxon>
        <taxon>Basidiomycota</taxon>
        <taxon>Agaricomycotina</taxon>
        <taxon>Tremellomycetes</taxon>
        <taxon>Trichosporonales</taxon>
        <taxon>Trichosporonaceae</taxon>
        <taxon>Vanrija</taxon>
    </lineage>
</organism>
<keyword evidence="4" id="KW-1185">Reference proteome</keyword>
<sequence length="397" mass="43433">MLPLRRAHQQWLFDPAALDQTPSREDGIDRERELRGRREAIMVVRSLAMRTAVVQAGAVASSANATAAKLADAAGRPPPPKVEPDVEVEVTKGKGTVTVAAVLVHRFFMRRSLKDFEPRLIAPTILFLASKIEEGAIKLRYIINACLAKFEPGAKFYEPVEDVPETHNAGPEYRRWEKEVLAMEEVVLEALCFDMVVEQPWPVLRRSIRGLDKFWADELASGDAMDVDSSEPAPKSEATEAVVTELGWVLLNEGFLSPLGVLYRPETLAMATFALVIALVDEVPLSEAIATAAELGARFGLDVVFDAEAGATGENLAGVKDAVRQYIQYCNDGLIDKNLVQYVLPEPDTPRTYQRRFKDPLPEPPAANATNGSTTANGWRAKVNGLVHSAAPIAPIL</sequence>
<gene>
    <name evidence="3" type="primary">pch1</name>
    <name evidence="3" type="ORF">LOC62_06G008380</name>
</gene>